<comment type="caution">
    <text evidence="2">The sequence shown here is derived from an EMBL/GenBank/DDBJ whole genome shotgun (WGS) entry which is preliminary data.</text>
</comment>
<dbReference type="PROSITE" id="PS51819">
    <property type="entry name" value="VOC"/>
    <property type="match status" value="1"/>
</dbReference>
<evidence type="ECO:0000259" key="1">
    <source>
        <dbReference type="PROSITE" id="PS51819"/>
    </source>
</evidence>
<dbReference type="Gene3D" id="3.10.180.10">
    <property type="entry name" value="2,3-Dihydroxybiphenyl 1,2-Dioxygenase, domain 1"/>
    <property type="match status" value="1"/>
</dbReference>
<dbReference type="AlphaFoldDB" id="A0A1V9A662"/>
<dbReference type="InterPro" id="IPR029068">
    <property type="entry name" value="Glyas_Bleomycin-R_OHBP_Dase"/>
</dbReference>
<feature type="domain" description="VOC" evidence="1">
    <location>
        <begin position="4"/>
        <end position="139"/>
    </location>
</feature>
<dbReference type="EMBL" id="MWIH01000005">
    <property type="protein sequence ID" value="OQO92619.1"/>
    <property type="molecule type" value="Genomic_DNA"/>
</dbReference>
<dbReference type="STRING" id="1962155.B1813_10655"/>
<sequence>MPVRLRQVALIAHELVPVVDDLRSLFGLEVVFTAQDEIALRGPGLIDEFGITNAVLPVGDTFLEVISPQRDDSPAARFLDSRGERGYMLLLQCTDLHQVRQRLAPTGVRAVWESPLPDIAGVHLNPRDTGGTLISIEEPSDPTDWPWAGPNWRHAAPSAVTSAISGVEVGAVDPWSTAHVWGALLARPVSTRGDGTPQLDLDDGWIGFGTANHRHDIGIREVVLRCGDPAEVLRRAGEKGLPAVDGAVQFAGTSLRPWPDDTQQSRR</sequence>
<dbReference type="Proteomes" id="UP000192591">
    <property type="component" value="Unassembled WGS sequence"/>
</dbReference>
<dbReference type="RefSeq" id="WP_081191657.1">
    <property type="nucleotide sequence ID" value="NZ_MWIH01000005.1"/>
</dbReference>
<reference evidence="2 3" key="1">
    <citation type="submission" date="2017-02" db="EMBL/GenBank/DDBJ databases">
        <title>Draft genome of Saccharomonospora sp. 154.</title>
        <authorList>
            <person name="Alonso-Carmona G.S."/>
            <person name="De La Haba R."/>
            <person name="Vera-Gargallo B."/>
            <person name="Sandoval-Trujillo A.H."/>
            <person name="Ramirez-Duran N."/>
            <person name="Ventosa A."/>
        </authorList>
    </citation>
    <scope>NUCLEOTIDE SEQUENCE [LARGE SCALE GENOMIC DNA]</scope>
    <source>
        <strain evidence="2 3">LRS4.154</strain>
    </source>
</reference>
<organism evidence="2 3">
    <name type="scientific">Saccharomonospora piscinae</name>
    <dbReference type="NCBI Taxonomy" id="687388"/>
    <lineage>
        <taxon>Bacteria</taxon>
        <taxon>Bacillati</taxon>
        <taxon>Actinomycetota</taxon>
        <taxon>Actinomycetes</taxon>
        <taxon>Pseudonocardiales</taxon>
        <taxon>Pseudonocardiaceae</taxon>
        <taxon>Saccharomonospora</taxon>
    </lineage>
</organism>
<evidence type="ECO:0000313" key="2">
    <source>
        <dbReference type="EMBL" id="OQO92619.1"/>
    </source>
</evidence>
<accession>A0A1V9A662</accession>
<dbReference type="InterPro" id="IPR037523">
    <property type="entry name" value="VOC_core"/>
</dbReference>
<evidence type="ECO:0000313" key="3">
    <source>
        <dbReference type="Proteomes" id="UP000192591"/>
    </source>
</evidence>
<gene>
    <name evidence="2" type="ORF">B1813_10655</name>
</gene>
<keyword evidence="3" id="KW-1185">Reference proteome</keyword>
<proteinExistence type="predicted"/>
<dbReference type="SUPFAM" id="SSF54593">
    <property type="entry name" value="Glyoxalase/Bleomycin resistance protein/Dihydroxybiphenyl dioxygenase"/>
    <property type="match status" value="1"/>
</dbReference>
<name>A0A1V9A662_SACPI</name>
<protein>
    <recommendedName>
        <fullName evidence="1">VOC domain-containing protein</fullName>
    </recommendedName>
</protein>